<protein>
    <recommendedName>
        <fullName evidence="7">DH domain-containing protein</fullName>
    </recommendedName>
</protein>
<dbReference type="OrthoDB" id="5408934at2759"/>
<feature type="region of interest" description="Disordered" evidence="1">
    <location>
        <begin position="1527"/>
        <end position="1551"/>
    </location>
</feature>
<evidence type="ECO:0000259" key="2">
    <source>
        <dbReference type="Pfam" id="PF24340"/>
    </source>
</evidence>
<feature type="domain" description="DBL homology" evidence="2">
    <location>
        <begin position="535"/>
        <end position="765"/>
    </location>
</feature>
<feature type="region of interest" description="Disordered" evidence="1">
    <location>
        <begin position="1"/>
        <end position="164"/>
    </location>
</feature>
<name>A0A5J5ENA1_9PEZI</name>
<feature type="compositionally biased region" description="Polar residues" evidence="1">
    <location>
        <begin position="1042"/>
        <end position="1066"/>
    </location>
</feature>
<dbReference type="Pfam" id="PF24344">
    <property type="entry name" value="PH_23"/>
    <property type="match status" value="1"/>
</dbReference>
<proteinExistence type="predicted"/>
<organism evidence="5 6">
    <name type="scientific">Sphaerosporella brunnea</name>
    <dbReference type="NCBI Taxonomy" id="1250544"/>
    <lineage>
        <taxon>Eukaryota</taxon>
        <taxon>Fungi</taxon>
        <taxon>Dikarya</taxon>
        <taxon>Ascomycota</taxon>
        <taxon>Pezizomycotina</taxon>
        <taxon>Pezizomycetes</taxon>
        <taxon>Pezizales</taxon>
        <taxon>Pyronemataceae</taxon>
        <taxon>Sphaerosporella</taxon>
    </lineage>
</organism>
<evidence type="ECO:0000256" key="1">
    <source>
        <dbReference type="SAM" id="MobiDB-lite"/>
    </source>
</evidence>
<feature type="compositionally biased region" description="Acidic residues" evidence="1">
    <location>
        <begin position="1226"/>
        <end position="1244"/>
    </location>
</feature>
<sequence length="1688" mass="183502">MESVVSNEIDESGEEPAKTEQMPQYPSEELAVVHAKDPIESALEELTLSTTKEPEKPSSPSSTQEAEETVPVEEILDKKSDVKELKVEAKESELKETETKTVEIKKAEVNDTGVKRSSTEETAHSPAESPDLSAKEPLLRRNPSTKEPRTPSTNGAPLPPQKDPVVFFATKNAIMDKQKAMGCVEEPPKRSVRDLVRQLESKPDKTVKQPPPDPLRELLKESAREAAIVAPTLSVEPLDSANKEYPTSEPAMKESPAPEPLKMESAPEELAKKDDEVSEASQESIDAVEPKEPLSEKPQELTKEVEYSDSETETETESETESDSDMEPVEVAPLNVTPKPSSIPSSPVVEDGKVSFPSTAAELEPAKEAPRPLHIRTTSEPADVPSTSSPASPLPKRSLRSTPAPPRPKSIYSALSDGSLTPLGSVYGDSVDGDNLTRSPSEASKASTVKPLRFTKVSNVQMIDIPKRPSNSKSKAKQEEAKDGFNLETADRAPSLRRKYTKTADLISILSAPKSSKSMRSAARSRQSKGRKHVETMTIEVLLKEFAIEEVKYMRELRTLVEDVVPILFQTVLGRADDDLRRTSSISSIGTSGSGSSRGSSRTGFSSNPTRPIVDMGISLERLRTLHERIPVDSAENVLKWASDAHRVYEEYLSVWRMGFQDVVVTMTPDDDEDYDGRSGNGAPMRGKGGKFEGDPATWALPPPPHMVEEPKDERVDVAFLLKRPLVRLKLLAKLFKRIDYIQSFPLAASLSNPFHDLVAMARRKISEEKARIEDEAAAALDPSKARDIHTMLLRKDVCLDQNRRVKARDAFAMRLFHSSDEVIERNIELILRDPAPRARYSEAEVLFVELGENTARWLLFPPVPVSCVSARTGDAAGEIVVMVRGVDAEAQAWREIMALASSTAAGFEWVQMLGLIPIPPEGPFTDEALEPAVLETVIEESVVSRNYPPVTLPTRKRKSRYSPREPALGRKANAPGTQSEVPVESVPEAEEVVEPQQPRIVFPPAWLPPEFSVALMDPPLSLRLVGGEFVLPQIKLRTEPPESSSLSSGMRTPSLHTLSDSGRATSPSPSVKSASSIQRSRNASKRHSRKKSTCEAKDSGEEYSEKLLSRTRSIHLDEEEKPAARRSAGSLMDNIPDLSPSGAQKGSELDSDAPPPVPPHRTPTNASRSSSKPAPIIKPGRGFGGRRRTSSPLKHEYDPSSPSNSETEHREQHSSDEDYTSSSPSEDESDDAVSLCSEEEDGEYPPPMLTIPRRASRLSLARQPSPSTPVSSLTRHHSPNPGPSSAAIEHVNADTQRRSGTPPQPQQPPPPVPQIGAKFKVFIFAWATNQWDKMSPGECMIIVTPGHIEAFTLPSSAPSSPTSKTSPPNSNSSTPNQSLFDFDLSAVLQVRRGTAVDISIRTPQSCKLAGASIMLRSRSPNECEMLFNTINSHRILPPGLQLPPSTTASTLTLPSEMGTSDASTTVVGSIKRGFGSWARSKTYRAGGASVSTPSLVSTPSEASVNSLSSAFSRFRAGKIFRGSPMGSLASSSSSMGDSSRGGTPIGLPNVPGVDNNVVTMSPMKIRLYRRDHPSKWRDLGNARLNVFKPMEGARPGKGPSEDDKRIVITNKKGDTVLLDVVLGESAFERVARTGIAVSVLTGEGEEDGTGKPSQSGGIGAKSTVYMMQMKGEAEAAFSFSILGKLRY</sequence>
<feature type="region of interest" description="Disordered" evidence="1">
    <location>
        <begin position="584"/>
        <end position="613"/>
    </location>
</feature>
<feature type="compositionally biased region" description="Basic and acidic residues" evidence="1">
    <location>
        <begin position="75"/>
        <end position="123"/>
    </location>
</feature>
<dbReference type="InterPro" id="IPR056223">
    <property type="entry name" value="PH_24"/>
</dbReference>
<feature type="compositionally biased region" description="Basic and acidic residues" evidence="1">
    <location>
        <begin position="288"/>
        <end position="306"/>
    </location>
</feature>
<reference evidence="5 6" key="1">
    <citation type="submission" date="2019-09" db="EMBL/GenBank/DDBJ databases">
        <title>Draft genome of the ectomycorrhizal ascomycete Sphaerosporella brunnea.</title>
        <authorList>
            <consortium name="DOE Joint Genome Institute"/>
            <person name="Benucci G.M."/>
            <person name="Marozzi G."/>
            <person name="Antonielli L."/>
            <person name="Sanchez S."/>
            <person name="Marco P."/>
            <person name="Wang X."/>
            <person name="Falini L.B."/>
            <person name="Barry K."/>
            <person name="Haridas S."/>
            <person name="Lipzen A."/>
            <person name="Labutti K."/>
            <person name="Grigoriev I.V."/>
            <person name="Murat C."/>
            <person name="Martin F."/>
            <person name="Albertini E."/>
            <person name="Donnini D."/>
            <person name="Bonito G."/>
        </authorList>
    </citation>
    <scope>NUCLEOTIDE SEQUENCE [LARGE SCALE GENOMIC DNA]</scope>
    <source>
        <strain evidence="5 6">Sb_GMNB300</strain>
    </source>
</reference>
<feature type="domain" description="PH" evidence="4">
    <location>
        <begin position="1314"/>
        <end position="1436"/>
    </location>
</feature>
<feature type="compositionally biased region" description="Basic residues" evidence="1">
    <location>
        <begin position="1083"/>
        <end position="1092"/>
    </location>
</feature>
<evidence type="ECO:0000259" key="3">
    <source>
        <dbReference type="Pfam" id="PF24344"/>
    </source>
</evidence>
<dbReference type="EMBL" id="VXIS01000179">
    <property type="protein sequence ID" value="KAA8898778.1"/>
    <property type="molecule type" value="Genomic_DNA"/>
</dbReference>
<keyword evidence="6" id="KW-1185">Reference proteome</keyword>
<feature type="region of interest" description="Disordered" evidence="1">
    <location>
        <begin position="1040"/>
        <end position="1315"/>
    </location>
</feature>
<feature type="compositionally biased region" description="Low complexity" evidence="1">
    <location>
        <begin position="584"/>
        <end position="607"/>
    </location>
</feature>
<evidence type="ECO:0000259" key="4">
    <source>
        <dbReference type="Pfam" id="PF24345"/>
    </source>
</evidence>
<dbReference type="Pfam" id="PF24340">
    <property type="entry name" value="DH_2"/>
    <property type="match status" value="1"/>
</dbReference>
<feature type="region of interest" description="Disordered" evidence="1">
    <location>
        <begin position="179"/>
        <end position="215"/>
    </location>
</feature>
<feature type="compositionally biased region" description="Low complexity" evidence="1">
    <location>
        <begin position="338"/>
        <end position="347"/>
    </location>
</feature>
<feature type="compositionally biased region" description="Low complexity" evidence="1">
    <location>
        <begin position="1067"/>
        <end position="1077"/>
    </location>
</feature>
<feature type="compositionally biased region" description="Pro residues" evidence="1">
    <location>
        <begin position="1303"/>
        <end position="1314"/>
    </location>
</feature>
<feature type="compositionally biased region" description="Polar residues" evidence="1">
    <location>
        <begin position="376"/>
        <end position="391"/>
    </location>
</feature>
<comment type="caution">
    <text evidence="5">The sequence shown here is derived from an EMBL/GenBank/DDBJ whole genome shotgun (WGS) entry which is preliminary data.</text>
</comment>
<dbReference type="InterPro" id="IPR056416">
    <property type="entry name" value="DH_2_fung"/>
</dbReference>
<feature type="compositionally biased region" description="Basic and acidic residues" evidence="1">
    <location>
        <begin position="1207"/>
        <end position="1217"/>
    </location>
</feature>
<evidence type="ECO:0008006" key="7">
    <source>
        <dbReference type="Google" id="ProtNLM"/>
    </source>
</evidence>
<dbReference type="Proteomes" id="UP000326924">
    <property type="component" value="Unassembled WGS sequence"/>
</dbReference>
<feature type="compositionally biased region" description="Basic and acidic residues" evidence="1">
    <location>
        <begin position="133"/>
        <end position="149"/>
    </location>
</feature>
<dbReference type="InterPro" id="IPR056222">
    <property type="entry name" value="PH_23"/>
</dbReference>
<evidence type="ECO:0000313" key="5">
    <source>
        <dbReference type="EMBL" id="KAA8898778.1"/>
    </source>
</evidence>
<feature type="region of interest" description="Disordered" evidence="1">
    <location>
        <begin position="229"/>
        <end position="492"/>
    </location>
</feature>
<feature type="compositionally biased region" description="Polar residues" evidence="1">
    <location>
        <begin position="1163"/>
        <end position="1173"/>
    </location>
</feature>
<feature type="compositionally biased region" description="Basic and acidic residues" evidence="1">
    <location>
        <begin position="186"/>
        <end position="207"/>
    </location>
</feature>
<dbReference type="InParanoid" id="A0A5J5ENA1"/>
<feature type="region of interest" description="Disordered" evidence="1">
    <location>
        <begin position="1354"/>
        <end position="1379"/>
    </location>
</feature>
<feature type="compositionally biased region" description="Polar residues" evidence="1">
    <location>
        <begin position="436"/>
        <end position="447"/>
    </location>
</feature>
<feature type="compositionally biased region" description="Polar residues" evidence="1">
    <location>
        <begin position="1263"/>
        <end position="1274"/>
    </location>
</feature>
<gene>
    <name evidence="5" type="ORF">FN846DRAFT_961913</name>
</gene>
<dbReference type="Pfam" id="PF24345">
    <property type="entry name" value="PH_24"/>
    <property type="match status" value="1"/>
</dbReference>
<evidence type="ECO:0000313" key="6">
    <source>
        <dbReference type="Proteomes" id="UP000326924"/>
    </source>
</evidence>
<feature type="compositionally biased region" description="Basic and acidic residues" evidence="1">
    <location>
        <begin position="476"/>
        <end position="491"/>
    </location>
</feature>
<accession>A0A5J5ENA1</accession>
<feature type="compositionally biased region" description="Basic and acidic residues" evidence="1">
    <location>
        <begin position="1093"/>
        <end position="1124"/>
    </location>
</feature>
<feature type="compositionally biased region" description="Acidic residues" evidence="1">
    <location>
        <begin position="307"/>
        <end position="328"/>
    </location>
</feature>
<feature type="compositionally biased region" description="Low complexity" evidence="1">
    <location>
        <begin position="1527"/>
        <end position="1543"/>
    </location>
</feature>
<feature type="region of interest" description="Disordered" evidence="1">
    <location>
        <begin position="950"/>
        <end position="990"/>
    </location>
</feature>
<feature type="compositionally biased region" description="Low complexity" evidence="1">
    <location>
        <begin position="1355"/>
        <end position="1379"/>
    </location>
</feature>
<feature type="domain" description="PH" evidence="3">
    <location>
        <begin position="780"/>
        <end position="922"/>
    </location>
</feature>